<protein>
    <submittedName>
        <fullName evidence="1">Uncharacterized protein</fullName>
    </submittedName>
</protein>
<name>A0A2M6P0G2_9BACT</name>
<evidence type="ECO:0000313" key="2">
    <source>
        <dbReference type="Proteomes" id="UP000228528"/>
    </source>
</evidence>
<accession>A0A2M6P0G2</accession>
<sequence length="60" mass="6525">MIKNSVGSIIDLEKGSKVGNGNMEQYTQNGSTGLRHYGAGGGRFHQWVDKTDEVEGSRNI</sequence>
<reference evidence="2" key="1">
    <citation type="submission" date="2017-09" db="EMBL/GenBank/DDBJ databases">
        <title>Depth-based differentiation of microbial function through sediment-hosted aquifers and enrichment of novel symbionts in the deep terrestrial subsurface.</title>
        <authorList>
            <person name="Probst A.J."/>
            <person name="Ladd B."/>
            <person name="Jarett J.K."/>
            <person name="Geller-Mcgrath D.E."/>
            <person name="Sieber C.M.K."/>
            <person name="Emerson J.B."/>
            <person name="Anantharaman K."/>
            <person name="Thomas B.C."/>
            <person name="Malmstrom R."/>
            <person name="Stieglmeier M."/>
            <person name="Klingl A."/>
            <person name="Woyke T."/>
            <person name="Ryan C.M."/>
            <person name="Banfield J.F."/>
        </authorList>
    </citation>
    <scope>NUCLEOTIDE SEQUENCE [LARGE SCALE GENOMIC DNA]</scope>
</reference>
<gene>
    <name evidence="1" type="ORF">COU30_03700</name>
</gene>
<comment type="caution">
    <text evidence="1">The sequence shown here is derived from an EMBL/GenBank/DDBJ whole genome shotgun (WGS) entry which is preliminary data.</text>
</comment>
<evidence type="ECO:0000313" key="1">
    <source>
        <dbReference type="EMBL" id="PIR77215.1"/>
    </source>
</evidence>
<dbReference type="AlphaFoldDB" id="A0A2M6P0G2"/>
<organism evidence="1 2">
    <name type="scientific">Candidatus Magasanikbacteria bacterium CG10_big_fil_rev_8_21_14_0_10_38_6</name>
    <dbReference type="NCBI Taxonomy" id="1974647"/>
    <lineage>
        <taxon>Bacteria</taxon>
        <taxon>Candidatus Magasanikiibacteriota</taxon>
    </lineage>
</organism>
<proteinExistence type="predicted"/>
<dbReference type="EMBL" id="PFBW01000162">
    <property type="protein sequence ID" value="PIR77215.1"/>
    <property type="molecule type" value="Genomic_DNA"/>
</dbReference>
<dbReference type="Proteomes" id="UP000228528">
    <property type="component" value="Unassembled WGS sequence"/>
</dbReference>